<evidence type="ECO:0000313" key="2">
    <source>
        <dbReference type="EMBL" id="TYR75784.1"/>
    </source>
</evidence>
<organism evidence="2 3">
    <name type="scientific">Rossellomorea vietnamensis</name>
    <dbReference type="NCBI Taxonomy" id="218284"/>
    <lineage>
        <taxon>Bacteria</taxon>
        <taxon>Bacillati</taxon>
        <taxon>Bacillota</taxon>
        <taxon>Bacilli</taxon>
        <taxon>Bacillales</taxon>
        <taxon>Bacillaceae</taxon>
        <taxon>Rossellomorea</taxon>
    </lineage>
</organism>
<feature type="coiled-coil region" evidence="1">
    <location>
        <begin position="134"/>
        <end position="175"/>
    </location>
</feature>
<evidence type="ECO:0000313" key="3">
    <source>
        <dbReference type="Proteomes" id="UP000323317"/>
    </source>
</evidence>
<proteinExistence type="predicted"/>
<dbReference type="RefSeq" id="WP_148946530.1">
    <property type="nucleotide sequence ID" value="NZ_VTEH01000005.1"/>
</dbReference>
<sequence>MEELYYIPIPLFILDAHLNIEEASLKGAKLMQGPSFLDMIEEESATKFSKYFHRHSSGSIEINFTSKEMPNMPVLHDVHFQFVEIKQKYFVAVISKAADYSEVSKKLDRIQKQLWNPNQEDAFQKQLHPSSFHLDSAAGQIRKQESDIQSALEQLKQLKEQLEDLEPEKQDMVKQCMKIEETLKNNIKSDQ</sequence>
<reference evidence="2 3" key="1">
    <citation type="submission" date="2019-08" db="EMBL/GenBank/DDBJ databases">
        <title>Bacillus genomes from the desert of Cuatro Cienegas, Coahuila.</title>
        <authorList>
            <person name="Olmedo-Alvarez G."/>
        </authorList>
    </citation>
    <scope>NUCLEOTIDE SEQUENCE [LARGE SCALE GENOMIC DNA]</scope>
    <source>
        <strain evidence="2 3">CH40_1T</strain>
    </source>
</reference>
<dbReference type="Gene3D" id="1.20.120.810">
    <property type="entry name" value="Vinculin, Vh2 four-helix bundle"/>
    <property type="match status" value="1"/>
</dbReference>
<dbReference type="AlphaFoldDB" id="A0A5D4KEQ9"/>
<comment type="caution">
    <text evidence="2">The sequence shown here is derived from an EMBL/GenBank/DDBJ whole genome shotgun (WGS) entry which is preliminary data.</text>
</comment>
<dbReference type="EMBL" id="VTEH01000005">
    <property type="protein sequence ID" value="TYR75784.1"/>
    <property type="molecule type" value="Genomic_DNA"/>
</dbReference>
<dbReference type="Proteomes" id="UP000323317">
    <property type="component" value="Unassembled WGS sequence"/>
</dbReference>
<keyword evidence="1" id="KW-0175">Coiled coil</keyword>
<gene>
    <name evidence="2" type="ORF">FZC79_09185</name>
</gene>
<name>A0A5D4KEQ9_9BACI</name>
<evidence type="ECO:0000256" key="1">
    <source>
        <dbReference type="SAM" id="Coils"/>
    </source>
</evidence>
<accession>A0A5D4KEQ9</accession>
<protein>
    <submittedName>
        <fullName evidence="2">Uncharacterized protein</fullName>
    </submittedName>
</protein>